<dbReference type="RefSeq" id="WP_118271811.1">
    <property type="nucleotide sequence ID" value="NZ_QSJI01000002.1"/>
</dbReference>
<organism evidence="2 3">
    <name type="scientific">Collinsella intestinalis</name>
    <dbReference type="NCBI Taxonomy" id="147207"/>
    <lineage>
        <taxon>Bacteria</taxon>
        <taxon>Bacillati</taxon>
        <taxon>Actinomycetota</taxon>
        <taxon>Coriobacteriia</taxon>
        <taxon>Coriobacteriales</taxon>
        <taxon>Coriobacteriaceae</taxon>
        <taxon>Collinsella</taxon>
    </lineage>
</organism>
<gene>
    <name evidence="2" type="ORF">DW787_04145</name>
</gene>
<accession>A0A414FZ62</accession>
<dbReference type="Gene3D" id="3.30.70.20">
    <property type="match status" value="1"/>
</dbReference>
<feature type="domain" description="4Fe-4S ferredoxin-type" evidence="1">
    <location>
        <begin position="189"/>
        <end position="217"/>
    </location>
</feature>
<dbReference type="InterPro" id="IPR017896">
    <property type="entry name" value="4Fe4S_Fe-S-bd"/>
</dbReference>
<reference evidence="2 3" key="1">
    <citation type="submission" date="2018-08" db="EMBL/GenBank/DDBJ databases">
        <title>A genome reference for cultivated species of the human gut microbiota.</title>
        <authorList>
            <person name="Zou Y."/>
            <person name="Xue W."/>
            <person name="Luo G."/>
        </authorList>
    </citation>
    <scope>NUCLEOTIDE SEQUENCE [LARGE SCALE GENOMIC DNA]</scope>
    <source>
        <strain evidence="2 3">AM30-5LB</strain>
    </source>
</reference>
<dbReference type="Pfam" id="PF00037">
    <property type="entry name" value="Fer4"/>
    <property type="match status" value="1"/>
</dbReference>
<comment type="caution">
    <text evidence="2">The sequence shown here is derived from an EMBL/GenBank/DDBJ whole genome shotgun (WGS) entry which is preliminary data.</text>
</comment>
<dbReference type="PROSITE" id="PS51379">
    <property type="entry name" value="4FE4S_FER_2"/>
    <property type="match status" value="2"/>
</dbReference>
<protein>
    <recommendedName>
        <fullName evidence="1">4Fe-4S ferredoxin-type domain-containing protein</fullName>
    </recommendedName>
</protein>
<evidence type="ECO:0000313" key="3">
    <source>
        <dbReference type="Proteomes" id="UP000286050"/>
    </source>
</evidence>
<evidence type="ECO:0000259" key="1">
    <source>
        <dbReference type="PROSITE" id="PS51379"/>
    </source>
</evidence>
<proteinExistence type="predicted"/>
<dbReference type="EMBL" id="QSJI01000002">
    <property type="protein sequence ID" value="RHD56818.1"/>
    <property type="molecule type" value="Genomic_DNA"/>
</dbReference>
<evidence type="ECO:0000313" key="2">
    <source>
        <dbReference type="EMBL" id="RHD56818.1"/>
    </source>
</evidence>
<sequence length="265" mass="27919">MSTENQTLHGVSCPGCPHRAAYVACKETLGRGRGRVICGNAGCANVGPMHPAATACPGGEEALLDRYKVAVPMGGTSEEPACAAVIHFIPDVDLAAENAAEALHALPAEGHVTVLAVLASSAEFLTVDALEALAARALELGCDDAAIVDPFDNQKSSDVLHGALARPGVHAVVFASPCAQLQRGEFQAEPVEIDQYACTSCHRCQQITGCPAIAFTPPIFRIDRDACAGCDLCVEYCRTNVIYSPRSRMTPEQRSRARYAAANQQ</sequence>
<feature type="domain" description="4Fe-4S ferredoxin-type" evidence="1">
    <location>
        <begin position="218"/>
        <end position="247"/>
    </location>
</feature>
<dbReference type="Proteomes" id="UP000286050">
    <property type="component" value="Unassembled WGS sequence"/>
</dbReference>
<dbReference type="SUPFAM" id="SSF54862">
    <property type="entry name" value="4Fe-4S ferredoxins"/>
    <property type="match status" value="1"/>
</dbReference>
<name>A0A414FZ62_9ACTN</name>
<dbReference type="AlphaFoldDB" id="A0A414FZ62"/>